<feature type="compositionally biased region" description="Low complexity" evidence="4">
    <location>
        <begin position="487"/>
        <end position="522"/>
    </location>
</feature>
<dbReference type="PROSITE" id="PS50082">
    <property type="entry name" value="WD_REPEATS_2"/>
    <property type="match status" value="2"/>
</dbReference>
<accession>A0A482XI33</accession>
<feature type="repeat" description="WD" evidence="3">
    <location>
        <begin position="323"/>
        <end position="355"/>
    </location>
</feature>
<dbReference type="InParanoid" id="A0A482XI33"/>
<dbReference type="InterPro" id="IPR036322">
    <property type="entry name" value="WD40_repeat_dom_sf"/>
</dbReference>
<feature type="compositionally biased region" description="Acidic residues" evidence="4">
    <location>
        <begin position="409"/>
        <end position="441"/>
    </location>
</feature>
<feature type="region of interest" description="Disordered" evidence="4">
    <location>
        <begin position="544"/>
        <end position="647"/>
    </location>
</feature>
<dbReference type="AlphaFoldDB" id="A0A482XI33"/>
<evidence type="ECO:0000256" key="2">
    <source>
        <dbReference type="ARBA" id="ARBA00022737"/>
    </source>
</evidence>
<dbReference type="PROSITE" id="PS00678">
    <property type="entry name" value="WD_REPEATS_1"/>
    <property type="match status" value="1"/>
</dbReference>
<gene>
    <name evidence="5" type="ORF">LSTR_LSTR001959</name>
</gene>
<feature type="region of interest" description="Disordered" evidence="4">
    <location>
        <begin position="406"/>
        <end position="522"/>
    </location>
</feature>
<dbReference type="PANTHER" id="PTHR15574">
    <property type="entry name" value="WD REPEAT DOMAIN-CONTAINING FAMILY"/>
    <property type="match status" value="1"/>
</dbReference>
<protein>
    <submittedName>
        <fullName evidence="5">Uncharacterized protein</fullName>
    </submittedName>
</protein>
<dbReference type="STRING" id="195883.A0A482XI33"/>
<keyword evidence="2" id="KW-0677">Repeat</keyword>
<keyword evidence="1 3" id="KW-0853">WD repeat</keyword>
<dbReference type="InterPro" id="IPR045151">
    <property type="entry name" value="DCAF8"/>
</dbReference>
<dbReference type="PANTHER" id="PTHR15574:SF43">
    <property type="entry name" value="DDB1- AND CUL4-ASSOCIATED FACTOR 5"/>
    <property type="match status" value="1"/>
</dbReference>
<dbReference type="EMBL" id="QKKF02010000">
    <property type="protein sequence ID" value="RZF44998.1"/>
    <property type="molecule type" value="Genomic_DNA"/>
</dbReference>
<evidence type="ECO:0000313" key="5">
    <source>
        <dbReference type="EMBL" id="RZF44998.1"/>
    </source>
</evidence>
<keyword evidence="6" id="KW-1185">Reference proteome</keyword>
<dbReference type="Pfam" id="PF00400">
    <property type="entry name" value="WD40"/>
    <property type="match status" value="3"/>
</dbReference>
<feature type="compositionally biased region" description="Basic residues" evidence="4">
    <location>
        <begin position="468"/>
        <end position="483"/>
    </location>
</feature>
<evidence type="ECO:0000256" key="4">
    <source>
        <dbReference type="SAM" id="MobiDB-lite"/>
    </source>
</evidence>
<dbReference type="Gene3D" id="2.130.10.10">
    <property type="entry name" value="YVTN repeat-like/Quinoprotein amine dehydrogenase"/>
    <property type="match status" value="3"/>
</dbReference>
<dbReference type="PROSITE" id="PS50294">
    <property type="entry name" value="WD_REPEATS_REGION"/>
    <property type="match status" value="1"/>
</dbReference>
<dbReference type="FunCoup" id="A0A482XI33">
    <property type="interactions" value="2"/>
</dbReference>
<name>A0A482XI33_LAOST</name>
<evidence type="ECO:0000256" key="3">
    <source>
        <dbReference type="PROSITE-ProRule" id="PRU00221"/>
    </source>
</evidence>
<feature type="compositionally biased region" description="Basic and acidic residues" evidence="4">
    <location>
        <begin position="450"/>
        <end position="459"/>
    </location>
</feature>
<dbReference type="InterPro" id="IPR001680">
    <property type="entry name" value="WD40_rpt"/>
</dbReference>
<dbReference type="Proteomes" id="UP000291343">
    <property type="component" value="Unassembled WGS sequence"/>
</dbReference>
<dbReference type="GO" id="GO:0080008">
    <property type="term" value="C:Cul4-RING E3 ubiquitin ligase complex"/>
    <property type="evidence" value="ECO:0007669"/>
    <property type="project" value="TreeGrafter"/>
</dbReference>
<dbReference type="InterPro" id="IPR015943">
    <property type="entry name" value="WD40/YVTN_repeat-like_dom_sf"/>
</dbReference>
<feature type="compositionally biased region" description="Low complexity" evidence="4">
    <location>
        <begin position="556"/>
        <end position="565"/>
    </location>
</feature>
<feature type="compositionally biased region" description="Low complexity" evidence="4">
    <location>
        <begin position="577"/>
        <end position="591"/>
    </location>
</feature>
<dbReference type="GO" id="GO:0005737">
    <property type="term" value="C:cytoplasm"/>
    <property type="evidence" value="ECO:0007669"/>
    <property type="project" value="TreeGrafter"/>
</dbReference>
<evidence type="ECO:0000256" key="1">
    <source>
        <dbReference type="ARBA" id="ARBA00022574"/>
    </source>
</evidence>
<feature type="compositionally biased region" description="Basic residues" evidence="4">
    <location>
        <begin position="627"/>
        <end position="641"/>
    </location>
</feature>
<sequence>MHKLMPSSFIDSLLRREYKDDIKLNAKIVNDRLRDAQNLYNKDLVSHYGCVNAVEFLNGGQYLVSGGDDQRVLLWNVQEALQGISKPKEMRAQHVSNIFCLGYDSKNTRLFSSGNDEQVIIHDIQTGDPVDVFRHHNPVYGLSVDPTNDFVFASACDDGSISIYDIRRPASSGPFLLNKSSSAYHGVQHNPVEPRLLATANAKEGACLWDSRIPNKALLKYGSGGGGGGSGGCMAVRWSGDGCRLVALRRRLPPVLYALHSAAHVAQFDHPGYFNSCTMKSCCFAGLNDQYVLSGSDDFNLYMWKVPAGDQKGVWVPSAHLVLVGHRSIVNQVRFCPENNLIASSGVEKIIKIIDHDYSHESMDEDPRMMAFFDSLVQREIECWTSDDSDRSQQSKAVKVMLLNGAMSTDDDDEDTEEEEDGGVVVQENEEEEEEEEEDGEEGVRRKRRLPQESREDVHSPNPIVKLIARKRAQLMRMAKRKKEALSSSCSTSNKTSTASASDDSSSADSNVNGNNSDAGSSKVNCVIFKKKRLMRLRKRMHTAYNDSSDEDEETAASTAVASSAHPPSKLRRRTSDATCTTTEAAACSSSHKSPPAQAAPASTREGETPDSGIYVLSDEQTTNGSFKKRSNSNRNYRRRILSSDSD</sequence>
<dbReference type="SMR" id="A0A482XI33"/>
<evidence type="ECO:0000313" key="6">
    <source>
        <dbReference type="Proteomes" id="UP000291343"/>
    </source>
</evidence>
<reference evidence="5 6" key="1">
    <citation type="journal article" date="2017" name="Gigascience">
        <title>Genome sequence of the small brown planthopper, Laodelphax striatellus.</title>
        <authorList>
            <person name="Zhu J."/>
            <person name="Jiang F."/>
            <person name="Wang X."/>
            <person name="Yang P."/>
            <person name="Bao Y."/>
            <person name="Zhao W."/>
            <person name="Wang W."/>
            <person name="Lu H."/>
            <person name="Wang Q."/>
            <person name="Cui N."/>
            <person name="Li J."/>
            <person name="Chen X."/>
            <person name="Luo L."/>
            <person name="Yu J."/>
            <person name="Kang L."/>
            <person name="Cui F."/>
        </authorList>
    </citation>
    <scope>NUCLEOTIDE SEQUENCE [LARGE SCALE GENOMIC DNA]</scope>
    <source>
        <strain evidence="5">Lst14</strain>
    </source>
</reference>
<dbReference type="SMART" id="SM00320">
    <property type="entry name" value="WD40"/>
    <property type="match status" value="5"/>
</dbReference>
<feature type="repeat" description="WD" evidence="3">
    <location>
        <begin position="44"/>
        <end position="78"/>
    </location>
</feature>
<proteinExistence type="predicted"/>
<dbReference type="SUPFAM" id="SSF50978">
    <property type="entry name" value="WD40 repeat-like"/>
    <property type="match status" value="1"/>
</dbReference>
<organism evidence="5 6">
    <name type="scientific">Laodelphax striatellus</name>
    <name type="common">Small brown planthopper</name>
    <name type="synonym">Delphax striatella</name>
    <dbReference type="NCBI Taxonomy" id="195883"/>
    <lineage>
        <taxon>Eukaryota</taxon>
        <taxon>Metazoa</taxon>
        <taxon>Ecdysozoa</taxon>
        <taxon>Arthropoda</taxon>
        <taxon>Hexapoda</taxon>
        <taxon>Insecta</taxon>
        <taxon>Pterygota</taxon>
        <taxon>Neoptera</taxon>
        <taxon>Paraneoptera</taxon>
        <taxon>Hemiptera</taxon>
        <taxon>Auchenorrhyncha</taxon>
        <taxon>Fulgoroidea</taxon>
        <taxon>Delphacidae</taxon>
        <taxon>Criomorphinae</taxon>
        <taxon>Laodelphax</taxon>
    </lineage>
</organism>
<dbReference type="OrthoDB" id="5573735at2759"/>
<dbReference type="InterPro" id="IPR019775">
    <property type="entry name" value="WD40_repeat_CS"/>
</dbReference>
<comment type="caution">
    <text evidence="5">The sequence shown here is derived from an EMBL/GenBank/DDBJ whole genome shotgun (WGS) entry which is preliminary data.</text>
</comment>
<dbReference type="GO" id="GO:0045717">
    <property type="term" value="P:negative regulation of fatty acid biosynthetic process"/>
    <property type="evidence" value="ECO:0007669"/>
    <property type="project" value="TreeGrafter"/>
</dbReference>